<comment type="cofactor">
    <cofactor evidence="1">
        <name>thiamine diphosphate</name>
        <dbReference type="ChEBI" id="CHEBI:58937"/>
    </cofactor>
</comment>
<evidence type="ECO:0000256" key="1">
    <source>
        <dbReference type="ARBA" id="ARBA00001964"/>
    </source>
</evidence>
<keyword evidence="3" id="KW-0786">Thiamine pyrophosphate</keyword>
<name>A0A7S8C233_9HYPH</name>
<evidence type="ECO:0000256" key="2">
    <source>
        <dbReference type="ARBA" id="ARBA00023002"/>
    </source>
</evidence>
<gene>
    <name evidence="7" type="ORF">HW532_04075</name>
</gene>
<evidence type="ECO:0000256" key="3">
    <source>
        <dbReference type="ARBA" id="ARBA00023052"/>
    </source>
</evidence>
<dbReference type="InterPro" id="IPR029061">
    <property type="entry name" value="THDP-binding"/>
</dbReference>
<dbReference type="EMBL" id="CP058214">
    <property type="protein sequence ID" value="QPC41963.1"/>
    <property type="molecule type" value="Genomic_DNA"/>
</dbReference>
<evidence type="ECO:0000313" key="8">
    <source>
        <dbReference type="Proteomes" id="UP000593594"/>
    </source>
</evidence>
<accession>A0A7S8C233</accession>
<dbReference type="RefSeq" id="WP_213163189.1">
    <property type="nucleotide sequence ID" value="NZ_CP058214.1"/>
</dbReference>
<feature type="domain" description="Dehydrogenase E1 component" evidence="6">
    <location>
        <begin position="14"/>
        <end position="307"/>
    </location>
</feature>
<sequence>MQLSRDDLVRAYRTMRTIREFEDRVHDEFAAGKIPGFVHLYAGEEASAVGVCLNLTDKDYIASTHRGHGHCIAKGCDVGAMMKEIYGRADGLCGGKGGSMHIADLTRGMMGANGIVGGGPPLICGAALSAKTLKTGGVAVAFVGDGGSNQGTTLESYNLAKVWDLPAVFVVEDNGYAEATPSAWSVGGSQVKRAEGFGMPGIEVDGHDFFAVHDAARTAIERARKGGGPSLIHVKLARYYGHFEGDAMTYRGDGEVDTIKGGKDCLTLFRQKVTEAGLLEADQLDEVDAEVKALIDGAVGDAESAAAPGEADLVTDVYVRY</sequence>
<dbReference type="AlphaFoldDB" id="A0A7S8C233"/>
<dbReference type="SUPFAM" id="SSF52518">
    <property type="entry name" value="Thiamin diphosphate-binding fold (THDP-binding)"/>
    <property type="match status" value="1"/>
</dbReference>
<comment type="function">
    <text evidence="4">The pyruvate dehydrogenase complex catalyzes the overall conversion of pyruvate to acetyl-CoA and CO(2). It contains multiple copies of three enzymatic components: pyruvate dehydrogenase (E1), dihydrolipoamide acetyltransferase (E2) and lipoamide dehydrogenase (E3).</text>
</comment>
<keyword evidence="2" id="KW-0560">Oxidoreductase</keyword>
<evidence type="ECO:0000256" key="4">
    <source>
        <dbReference type="ARBA" id="ARBA00025211"/>
    </source>
</evidence>
<evidence type="ECO:0000313" key="7">
    <source>
        <dbReference type="EMBL" id="QPC41963.1"/>
    </source>
</evidence>
<dbReference type="InterPro" id="IPR001017">
    <property type="entry name" value="DH_E1"/>
</dbReference>
<evidence type="ECO:0000256" key="5">
    <source>
        <dbReference type="ARBA" id="ARBA00051231"/>
    </source>
</evidence>
<dbReference type="Proteomes" id="UP000593594">
    <property type="component" value="Chromosome"/>
</dbReference>
<dbReference type="Pfam" id="PF00676">
    <property type="entry name" value="E1_dh"/>
    <property type="match status" value="1"/>
</dbReference>
<proteinExistence type="predicted"/>
<dbReference type="Gene3D" id="3.40.50.970">
    <property type="match status" value="1"/>
</dbReference>
<dbReference type="GO" id="GO:0004739">
    <property type="term" value="F:pyruvate dehydrogenase (acetyl-transferring) activity"/>
    <property type="evidence" value="ECO:0007669"/>
    <property type="project" value="UniProtKB-EC"/>
</dbReference>
<dbReference type="PANTHER" id="PTHR11516">
    <property type="entry name" value="PYRUVATE DEHYDROGENASE E1 COMPONENT, ALPHA SUBUNIT BACTERIAL AND ORGANELLAR"/>
    <property type="match status" value="1"/>
</dbReference>
<evidence type="ECO:0000259" key="6">
    <source>
        <dbReference type="Pfam" id="PF00676"/>
    </source>
</evidence>
<dbReference type="CDD" id="cd02000">
    <property type="entry name" value="TPP_E1_PDC_ADC_BCADC"/>
    <property type="match status" value="1"/>
</dbReference>
<protein>
    <submittedName>
        <fullName evidence="7">Thiamine pyrophosphate-dependent dehydrogenase E1 component subunit alpha</fullName>
    </submittedName>
</protein>
<keyword evidence="8" id="KW-1185">Reference proteome</keyword>
<dbReference type="PANTHER" id="PTHR11516:SF60">
    <property type="entry name" value="PYRUVATE DEHYDROGENASE E1 COMPONENT SUBUNIT ALPHA"/>
    <property type="match status" value="1"/>
</dbReference>
<comment type="catalytic activity">
    <reaction evidence="5">
        <text>N(6)-[(R)-lipoyl]-L-lysyl-[protein] + pyruvate + H(+) = N(6)-[(R)-S(8)-acetyldihydrolipoyl]-L-lysyl-[protein] + CO2</text>
        <dbReference type="Rhea" id="RHEA:19189"/>
        <dbReference type="Rhea" id="RHEA-COMP:10474"/>
        <dbReference type="Rhea" id="RHEA-COMP:10478"/>
        <dbReference type="ChEBI" id="CHEBI:15361"/>
        <dbReference type="ChEBI" id="CHEBI:15378"/>
        <dbReference type="ChEBI" id="CHEBI:16526"/>
        <dbReference type="ChEBI" id="CHEBI:83099"/>
        <dbReference type="ChEBI" id="CHEBI:83111"/>
        <dbReference type="EC" id="1.2.4.1"/>
    </reaction>
</comment>
<dbReference type="KEGG" id="kmn:HW532_04075"/>
<dbReference type="GO" id="GO:0006086">
    <property type="term" value="P:pyruvate decarboxylation to acetyl-CoA"/>
    <property type="evidence" value="ECO:0007669"/>
    <property type="project" value="TreeGrafter"/>
</dbReference>
<organism evidence="7 8">
    <name type="scientific">Kaustia mangrovi</name>
    <dbReference type="NCBI Taxonomy" id="2593653"/>
    <lineage>
        <taxon>Bacteria</taxon>
        <taxon>Pseudomonadati</taxon>
        <taxon>Pseudomonadota</taxon>
        <taxon>Alphaproteobacteria</taxon>
        <taxon>Hyphomicrobiales</taxon>
        <taxon>Parvibaculaceae</taxon>
        <taxon>Kaustia</taxon>
    </lineage>
</organism>
<dbReference type="InterPro" id="IPR050642">
    <property type="entry name" value="PDH_E1_Alpha_Subunit"/>
</dbReference>
<reference evidence="7 8" key="1">
    <citation type="submission" date="2020-06" db="EMBL/GenBank/DDBJ databases">
        <title>Genome sequence of 2 isolates from Red Sea Mangroves.</title>
        <authorList>
            <person name="Sefrji F."/>
            <person name="Michoud G."/>
            <person name="Merlino G."/>
            <person name="Daffonchio D."/>
        </authorList>
    </citation>
    <scope>NUCLEOTIDE SEQUENCE [LARGE SCALE GENOMIC DNA]</scope>
    <source>
        <strain evidence="7 8">R1DC25</strain>
    </source>
</reference>